<feature type="domain" description="SMC hinge" evidence="11">
    <location>
        <begin position="523"/>
        <end position="635"/>
    </location>
</feature>
<reference evidence="12 13" key="1">
    <citation type="submission" date="2023-08" db="EMBL/GenBank/DDBJ databases">
        <title>Annotated Genome Sequence of Vanrija albida AlHP1.</title>
        <authorList>
            <person name="Herzog R."/>
        </authorList>
    </citation>
    <scope>NUCLEOTIDE SEQUENCE [LARGE SCALE GENOMIC DNA]</scope>
    <source>
        <strain evidence="12 13">AlHP1</strain>
    </source>
</reference>
<feature type="coiled-coil region" evidence="9">
    <location>
        <begin position="342"/>
        <end position="369"/>
    </location>
</feature>
<feature type="region of interest" description="Disordered" evidence="10">
    <location>
        <begin position="429"/>
        <end position="479"/>
    </location>
</feature>
<dbReference type="InterPro" id="IPR024704">
    <property type="entry name" value="SMC"/>
</dbReference>
<dbReference type="InterPro" id="IPR010935">
    <property type="entry name" value="SMC_hinge"/>
</dbReference>
<evidence type="ECO:0000256" key="5">
    <source>
        <dbReference type="ARBA" id="ARBA00023054"/>
    </source>
</evidence>
<dbReference type="Proteomes" id="UP001565368">
    <property type="component" value="Unassembled WGS sequence"/>
</dbReference>
<dbReference type="SUPFAM" id="SSF75553">
    <property type="entry name" value="Smc hinge domain"/>
    <property type="match status" value="1"/>
</dbReference>
<dbReference type="CDD" id="cd03272">
    <property type="entry name" value="ABC_SMC3_euk"/>
    <property type="match status" value="1"/>
</dbReference>
<evidence type="ECO:0000256" key="9">
    <source>
        <dbReference type="SAM" id="Coils"/>
    </source>
</evidence>
<dbReference type="InterPro" id="IPR036277">
    <property type="entry name" value="SMC_hinge_sf"/>
</dbReference>
<keyword evidence="7" id="KW-0131">Cell cycle</keyword>
<accession>A0ABR3QES8</accession>
<comment type="similarity">
    <text evidence="2">Belongs to the SMC family. SMC3 subfamily.</text>
</comment>
<evidence type="ECO:0000313" key="13">
    <source>
        <dbReference type="Proteomes" id="UP001565368"/>
    </source>
</evidence>
<feature type="coiled-coil region" evidence="9">
    <location>
        <begin position="180"/>
        <end position="309"/>
    </location>
</feature>
<evidence type="ECO:0000256" key="2">
    <source>
        <dbReference type="ARBA" id="ARBA00005917"/>
    </source>
</evidence>
<keyword evidence="4" id="KW-0498">Mitosis</keyword>
<evidence type="ECO:0000313" key="12">
    <source>
        <dbReference type="EMBL" id="KAL1412876.1"/>
    </source>
</evidence>
<dbReference type="SUPFAM" id="SSF52540">
    <property type="entry name" value="P-loop containing nucleoside triphosphate hydrolases"/>
    <property type="match status" value="1"/>
</dbReference>
<proteinExistence type="inferred from homology"/>
<dbReference type="SMART" id="SM00968">
    <property type="entry name" value="SMC_hinge"/>
    <property type="match status" value="1"/>
</dbReference>
<keyword evidence="3" id="KW-0132">Cell division</keyword>
<keyword evidence="6 8" id="KW-0539">Nucleus</keyword>
<organism evidence="12 13">
    <name type="scientific">Vanrija albida</name>
    <dbReference type="NCBI Taxonomy" id="181172"/>
    <lineage>
        <taxon>Eukaryota</taxon>
        <taxon>Fungi</taxon>
        <taxon>Dikarya</taxon>
        <taxon>Basidiomycota</taxon>
        <taxon>Agaricomycotina</taxon>
        <taxon>Tremellomycetes</taxon>
        <taxon>Trichosporonales</taxon>
        <taxon>Trichosporonaceae</taxon>
        <taxon>Vanrija</taxon>
    </lineage>
</organism>
<dbReference type="InterPro" id="IPR003395">
    <property type="entry name" value="RecF/RecN/SMC_N"/>
</dbReference>
<evidence type="ECO:0000256" key="6">
    <source>
        <dbReference type="ARBA" id="ARBA00023242"/>
    </source>
</evidence>
<comment type="caution">
    <text evidence="12">The sequence shown here is derived from an EMBL/GenBank/DDBJ whole genome shotgun (WGS) entry which is preliminary data.</text>
</comment>
<evidence type="ECO:0000256" key="8">
    <source>
        <dbReference type="PIRNR" id="PIRNR005719"/>
    </source>
</evidence>
<dbReference type="RefSeq" id="XP_069212820.1">
    <property type="nucleotide sequence ID" value="XM_069349276.1"/>
</dbReference>
<keyword evidence="13" id="KW-1185">Reference proteome</keyword>
<dbReference type="Pfam" id="PF06470">
    <property type="entry name" value="SMC_hinge"/>
    <property type="match status" value="1"/>
</dbReference>
<dbReference type="Pfam" id="PF02463">
    <property type="entry name" value="SMC_N"/>
    <property type="match status" value="1"/>
</dbReference>
<feature type="coiled-coil region" evidence="9">
    <location>
        <begin position="824"/>
        <end position="903"/>
    </location>
</feature>
<dbReference type="InterPro" id="IPR027417">
    <property type="entry name" value="P-loop_NTPase"/>
</dbReference>
<evidence type="ECO:0000256" key="4">
    <source>
        <dbReference type="ARBA" id="ARBA00022776"/>
    </source>
</evidence>
<dbReference type="PANTHER" id="PTHR43977">
    <property type="entry name" value="STRUCTURAL MAINTENANCE OF CHROMOSOMES PROTEIN 3"/>
    <property type="match status" value="1"/>
</dbReference>
<dbReference type="Gene3D" id="3.40.50.300">
    <property type="entry name" value="P-loop containing nucleotide triphosphate hydrolases"/>
    <property type="match status" value="2"/>
</dbReference>
<dbReference type="Gene3D" id="3.30.70.1620">
    <property type="match status" value="1"/>
</dbReference>
<evidence type="ECO:0000259" key="11">
    <source>
        <dbReference type="SMART" id="SM00968"/>
    </source>
</evidence>
<evidence type="ECO:0000256" key="7">
    <source>
        <dbReference type="ARBA" id="ARBA00023306"/>
    </source>
</evidence>
<dbReference type="Gene3D" id="1.20.1060.20">
    <property type="match status" value="1"/>
</dbReference>
<evidence type="ECO:0000256" key="1">
    <source>
        <dbReference type="ARBA" id="ARBA00004123"/>
    </source>
</evidence>
<feature type="compositionally biased region" description="Basic and acidic residues" evidence="10">
    <location>
        <begin position="433"/>
        <end position="479"/>
    </location>
</feature>
<name>A0ABR3QES8_9TREE</name>
<gene>
    <name evidence="12" type="primary">SMC3</name>
    <name evidence="12" type="ORF">Q8F55_000625</name>
</gene>
<dbReference type="EMBL" id="JBBXJM010000001">
    <property type="protein sequence ID" value="KAL1412876.1"/>
    <property type="molecule type" value="Genomic_DNA"/>
</dbReference>
<keyword evidence="5 9" id="KW-0175">Coiled coil</keyword>
<dbReference type="InterPro" id="IPR041741">
    <property type="entry name" value="SMC3_ABC_euk"/>
</dbReference>
<sequence length="1207" mass="138147">MHIKTITIQGFKSYRDQVAVDPFSPGHNVVVGRNGSGKSNFFAAIRFVLSDDYQNMNREERQRLLHEGTSTTTTLSAYVEIVFDNSDGRFPTSLPEVHLRRTIGLKKDEYSLDRKSVTKAEVLNLLESAGFSRSNPYYIVPQGRITRLTNMTDEERLNLLKEVAGTKVYEQKRAESTKIIEDTDRKREHIESLLATIQERLSELESEKEELKKYQKLDKDRRSLEYTINQRDLDEVTAALDQLEEDKSQEIHVTNERHKEFRELESKSQLLEEELTKAKHSLSTASISLQQYESELADLVQAKTEVECVIADFEAAGEAGETRRLELKEQFEVVEKRLAKGTKRLAEVKAELETRLAEERQAREALESTQSQLDVLYSKQGRTRQFKSQAERDNYLNQEISNLKSYEKQLQKTIDNLTRDLDGAKAQLAEVATRSEEQTRGEDERRNALKDASESIAKHRTELDTMQEKRKELWREDGKLAQSVTNAKGELDKAERSLQSTMDRDTNHGLRAVRTIAKRLNLDGVYGALYELFEVSDRYKAAVETVAGTSLFHVVVDNDETADRLIEAMNKEKSGRVTFMPLNRLRSVNVQYPQSDDAFPLISKLQFDPAYRMAFEQVFGRTIVCEDLKVAAQYSRSHGLNAVTNDGDRVDRKGALTGGYHDVKRSRLDAVRHAKKWRELYESDSKHFTEVKDGLAQLEQQITATMGEIQRLDAKRKSMLEDRTHQARQANWTQREEEQSRQRVSRLDTALIEAEGELRATTTKRNALEEEVKTPLQQQLSPAEVQQLETLSLSVETQKQGLLEATQARQKVLSEHNKLDIELSESLRRKREEIRRKLDDIDDASGTGILQAGEIDQRKAELRNLTRSLKQLSEQVKRTEEEVDKLNADISNRASQLDEVTNQQLEATRAIMKAQKSSDRSLAKKQTLLSRKEEFSNAIRDLGVLPEEAFTKFVSKSASELAHRLQKVQDGLRKYAHVNKKALEQYNNFTKQRDDHLKRQEELDRSADSINELIRTLDQRKDEAIERTFRQVASYFEEVFQQLVPAGRGELVIQKRAPGYIDDETAESGRGRDKSEIDNYTGISIQVSFNSKQDEGQRIKQLSGGQKSLVALATVFAIQKCDPAPFYLFDEIDANLDPQYRTAVAAMIHSLSQSAQFITTTFRPEMLVQADKFYGVYFDKQKVSTIQTITRDEAYQFIETAAELTTA</sequence>
<comment type="subcellular location">
    <subcellularLocation>
        <location evidence="1 8">Nucleus</location>
    </subcellularLocation>
</comment>
<dbReference type="PIRSF" id="PIRSF005719">
    <property type="entry name" value="SMC"/>
    <property type="match status" value="1"/>
</dbReference>
<evidence type="ECO:0000256" key="10">
    <source>
        <dbReference type="SAM" id="MobiDB-lite"/>
    </source>
</evidence>
<dbReference type="GeneID" id="95981668"/>
<protein>
    <recommendedName>
        <fullName evidence="8">Structural maintenance of chromosomes protein</fullName>
    </recommendedName>
</protein>
<evidence type="ECO:0000256" key="3">
    <source>
        <dbReference type="ARBA" id="ARBA00022618"/>
    </source>
</evidence>